<feature type="domain" description="GH16" evidence="3">
    <location>
        <begin position="20"/>
        <end position="314"/>
    </location>
</feature>
<dbReference type="Pfam" id="PF00722">
    <property type="entry name" value="Glyco_hydro_16"/>
    <property type="match status" value="1"/>
</dbReference>
<dbReference type="EMBL" id="QJNU01000773">
    <property type="protein sequence ID" value="RYO86663.1"/>
    <property type="molecule type" value="Genomic_DNA"/>
</dbReference>
<feature type="signal peptide" evidence="2">
    <location>
        <begin position="1"/>
        <end position="20"/>
    </location>
</feature>
<gene>
    <name evidence="4" type="ORF">DL764_008983</name>
</gene>
<dbReference type="OrthoDB" id="4388755at2759"/>
<dbReference type="InterPro" id="IPR000757">
    <property type="entry name" value="Beta-glucanase-like"/>
</dbReference>
<keyword evidence="5" id="KW-1185">Reference proteome</keyword>
<dbReference type="InterPro" id="IPR013320">
    <property type="entry name" value="ConA-like_dom_sf"/>
</dbReference>
<dbReference type="Gene3D" id="2.60.120.200">
    <property type="match status" value="1"/>
</dbReference>
<accession>A0A4Q4SYD0</accession>
<evidence type="ECO:0000313" key="5">
    <source>
        <dbReference type="Proteomes" id="UP000293360"/>
    </source>
</evidence>
<dbReference type="Proteomes" id="UP000293360">
    <property type="component" value="Unassembled WGS sequence"/>
</dbReference>
<name>A0A4Q4SYD0_9PEZI</name>
<reference evidence="4 5" key="1">
    <citation type="submission" date="2018-06" db="EMBL/GenBank/DDBJ databases">
        <title>Complete Genomes of Monosporascus.</title>
        <authorList>
            <person name="Robinson A.J."/>
            <person name="Natvig D.O."/>
        </authorList>
    </citation>
    <scope>NUCLEOTIDE SEQUENCE [LARGE SCALE GENOMIC DNA]</scope>
    <source>
        <strain evidence="4 5">CBS 110550</strain>
    </source>
</reference>
<organism evidence="4 5">
    <name type="scientific">Monosporascus ibericus</name>
    <dbReference type="NCBI Taxonomy" id="155417"/>
    <lineage>
        <taxon>Eukaryota</taxon>
        <taxon>Fungi</taxon>
        <taxon>Dikarya</taxon>
        <taxon>Ascomycota</taxon>
        <taxon>Pezizomycotina</taxon>
        <taxon>Sordariomycetes</taxon>
        <taxon>Xylariomycetidae</taxon>
        <taxon>Xylariales</taxon>
        <taxon>Xylariales incertae sedis</taxon>
        <taxon>Monosporascus</taxon>
    </lineage>
</organism>
<evidence type="ECO:0000313" key="4">
    <source>
        <dbReference type="EMBL" id="RYO86663.1"/>
    </source>
</evidence>
<dbReference type="AlphaFoldDB" id="A0A4Q4SYD0"/>
<feature type="chain" id="PRO_5021024159" description="GH16 domain-containing protein" evidence="2">
    <location>
        <begin position="21"/>
        <end position="408"/>
    </location>
</feature>
<dbReference type="CDD" id="cd00413">
    <property type="entry name" value="Glyco_hydrolase_16"/>
    <property type="match status" value="1"/>
</dbReference>
<sequence length="408" mass="45178">MVIIGHVSSLLILLFVSSAATQDASPQVVSDDQCQCYLTNGSNAHYFTKHKFFDFRSLSEYAGVPEIIQDPWGSSHAHATSDFFLSDQWTDNWVTQSWNNSELLESGANDASYLLINSPNNIYIEANRDEDASSDTYLTMRTSRLPRFQTAAEFESVATGLHYISVRMFARTRGAPGAVTAMFTYRGAEELADVQESDLEIRTMDPLETVQYTNQPSYTVDGDDVPEATRNVTLPRGLRWTDWAVYRMDWTPMTTTHYVDGEEVAAINFQNPRDPSQFFFNCWGDGGSWSGVMRRGHEAFLQIQWIDMLYNQTTKSTARSDGGAPEQFDVLAERDAGLCQQVCSIDQTDEVGTTVVIDGGSLGGDEDSNEGDGDEGGASSIFGVDGHLHHLSLWIPFIIAVTIGTGLI</sequence>
<dbReference type="GO" id="GO:0005975">
    <property type="term" value="P:carbohydrate metabolic process"/>
    <property type="evidence" value="ECO:0007669"/>
    <property type="project" value="InterPro"/>
</dbReference>
<dbReference type="SUPFAM" id="SSF49899">
    <property type="entry name" value="Concanavalin A-like lectins/glucanases"/>
    <property type="match status" value="1"/>
</dbReference>
<dbReference type="PANTHER" id="PTHR38121:SF4">
    <property type="entry name" value="GH16 DOMAIN-CONTAINING PROTEIN-RELATED"/>
    <property type="match status" value="1"/>
</dbReference>
<keyword evidence="2" id="KW-0732">Signal</keyword>
<evidence type="ECO:0000256" key="1">
    <source>
        <dbReference type="SAM" id="MobiDB-lite"/>
    </source>
</evidence>
<feature type="compositionally biased region" description="Acidic residues" evidence="1">
    <location>
        <begin position="364"/>
        <end position="375"/>
    </location>
</feature>
<protein>
    <recommendedName>
        <fullName evidence="3">GH16 domain-containing protein</fullName>
    </recommendedName>
</protein>
<evidence type="ECO:0000256" key="2">
    <source>
        <dbReference type="SAM" id="SignalP"/>
    </source>
</evidence>
<feature type="region of interest" description="Disordered" evidence="1">
    <location>
        <begin position="359"/>
        <end position="378"/>
    </location>
</feature>
<dbReference type="STRING" id="155417.A0A4Q4SYD0"/>
<dbReference type="PANTHER" id="PTHR38121">
    <property type="entry name" value="GH16 DOMAIN-CONTAINING PROTEIN"/>
    <property type="match status" value="1"/>
</dbReference>
<dbReference type="PROSITE" id="PS51762">
    <property type="entry name" value="GH16_2"/>
    <property type="match status" value="1"/>
</dbReference>
<comment type="caution">
    <text evidence="4">The sequence shown here is derived from an EMBL/GenBank/DDBJ whole genome shotgun (WGS) entry which is preliminary data.</text>
</comment>
<evidence type="ECO:0000259" key="3">
    <source>
        <dbReference type="PROSITE" id="PS51762"/>
    </source>
</evidence>
<dbReference type="GO" id="GO:0004553">
    <property type="term" value="F:hydrolase activity, hydrolyzing O-glycosyl compounds"/>
    <property type="evidence" value="ECO:0007669"/>
    <property type="project" value="InterPro"/>
</dbReference>
<proteinExistence type="predicted"/>